<dbReference type="InterPro" id="IPR036312">
    <property type="entry name" value="Bifun_inhib/LTP/seed_sf"/>
</dbReference>
<reference evidence="7" key="1">
    <citation type="submission" date="2020-07" db="EMBL/GenBank/DDBJ databases">
        <title>Genome sequence and genetic diversity analysis of an under-domesticated orphan crop, white fonio (Digitaria exilis).</title>
        <authorList>
            <person name="Bennetzen J.L."/>
            <person name="Chen S."/>
            <person name="Ma X."/>
            <person name="Wang X."/>
            <person name="Yssel A.E.J."/>
            <person name="Chaluvadi S.R."/>
            <person name="Johnson M."/>
            <person name="Gangashetty P."/>
            <person name="Hamidou F."/>
            <person name="Sanogo M.D."/>
            <person name="Zwaenepoel A."/>
            <person name="Wallace J."/>
            <person name="Van De Peer Y."/>
            <person name="Van Deynze A."/>
        </authorList>
    </citation>
    <scope>NUCLEOTIDE SEQUENCE</scope>
    <source>
        <tissue evidence="7">Leaves</tissue>
    </source>
</reference>
<evidence type="ECO:0000259" key="6">
    <source>
        <dbReference type="Pfam" id="PF14368"/>
    </source>
</evidence>
<dbReference type="Proteomes" id="UP000636709">
    <property type="component" value="Unassembled WGS sequence"/>
</dbReference>
<evidence type="ECO:0000256" key="1">
    <source>
        <dbReference type="ARBA" id="ARBA00009748"/>
    </source>
</evidence>
<name>A0A835KJE1_9POAL</name>
<keyword evidence="3" id="KW-1015">Disulfide bond</keyword>
<dbReference type="SUPFAM" id="SSF47699">
    <property type="entry name" value="Bifunctional inhibitor/lipid-transfer protein/seed storage 2S albumin"/>
    <property type="match status" value="1"/>
</dbReference>
<dbReference type="InterPro" id="IPR016140">
    <property type="entry name" value="Bifunc_inhib/LTP/seed_store"/>
</dbReference>
<feature type="domain" description="Bifunctional inhibitor/plant lipid transfer protein/seed storage helical" evidence="6">
    <location>
        <begin position="20"/>
        <end position="114"/>
    </location>
</feature>
<comment type="caution">
    <text evidence="7">The sequence shown here is derived from an EMBL/GenBank/DDBJ whole genome shotgun (WGS) entry which is preliminary data.</text>
</comment>
<evidence type="ECO:0000256" key="2">
    <source>
        <dbReference type="ARBA" id="ARBA00022729"/>
    </source>
</evidence>
<keyword evidence="8" id="KW-1185">Reference proteome</keyword>
<evidence type="ECO:0000256" key="4">
    <source>
        <dbReference type="ARBA" id="ARBA00023180"/>
    </source>
</evidence>
<dbReference type="Pfam" id="PF14368">
    <property type="entry name" value="LTP_2"/>
    <property type="match status" value="1"/>
</dbReference>
<dbReference type="Gene3D" id="1.10.110.10">
    <property type="entry name" value="Plant lipid-transfer and hydrophobic proteins"/>
    <property type="match status" value="1"/>
</dbReference>
<proteinExistence type="inferred from homology"/>
<dbReference type="EMBL" id="JACEFO010001626">
    <property type="protein sequence ID" value="KAF8728853.1"/>
    <property type="molecule type" value="Genomic_DNA"/>
</dbReference>
<dbReference type="AlphaFoldDB" id="A0A835KJE1"/>
<protein>
    <recommendedName>
        <fullName evidence="6">Bifunctional inhibitor/plant lipid transfer protein/seed storage helical domain-containing protein</fullName>
    </recommendedName>
</protein>
<keyword evidence="2 5" id="KW-0732">Signal</keyword>
<organism evidence="7 8">
    <name type="scientific">Digitaria exilis</name>
    <dbReference type="NCBI Taxonomy" id="1010633"/>
    <lineage>
        <taxon>Eukaryota</taxon>
        <taxon>Viridiplantae</taxon>
        <taxon>Streptophyta</taxon>
        <taxon>Embryophyta</taxon>
        <taxon>Tracheophyta</taxon>
        <taxon>Spermatophyta</taxon>
        <taxon>Magnoliopsida</taxon>
        <taxon>Liliopsida</taxon>
        <taxon>Poales</taxon>
        <taxon>Poaceae</taxon>
        <taxon>PACMAD clade</taxon>
        <taxon>Panicoideae</taxon>
        <taxon>Panicodae</taxon>
        <taxon>Paniceae</taxon>
        <taxon>Anthephorinae</taxon>
        <taxon>Digitaria</taxon>
    </lineage>
</organism>
<accession>A0A835KJE1</accession>
<evidence type="ECO:0000313" key="7">
    <source>
        <dbReference type="EMBL" id="KAF8728853.1"/>
    </source>
</evidence>
<sequence>MALRTAAVACLLLALAATAAGAGSHSPAPAPAVDCTSVALGLSDCVTYVSPGSTDKAPSKDCCKEVKTTVASPAAVKCLCSLASSKNLPIPIDMKRVLALPGACGASNAVFNQCHSEFRPCLSPPPLYCFLLRFQG</sequence>
<evidence type="ECO:0000256" key="5">
    <source>
        <dbReference type="SAM" id="SignalP"/>
    </source>
</evidence>
<gene>
    <name evidence="7" type="ORF">HU200_018142</name>
</gene>
<evidence type="ECO:0000313" key="8">
    <source>
        <dbReference type="Proteomes" id="UP000636709"/>
    </source>
</evidence>
<dbReference type="OrthoDB" id="659547at2759"/>
<dbReference type="InterPro" id="IPR043325">
    <property type="entry name" value="LTSS"/>
</dbReference>
<keyword evidence="4" id="KW-0325">Glycoprotein</keyword>
<feature type="signal peptide" evidence="5">
    <location>
        <begin position="1"/>
        <end position="21"/>
    </location>
</feature>
<dbReference type="PANTHER" id="PTHR33044">
    <property type="entry name" value="BIFUNCTIONAL INHIBITOR/LIPID-TRANSFER PROTEIN/SEED STORAGE 2S ALBUMIN SUPERFAMILY PROTEIN-RELATED"/>
    <property type="match status" value="1"/>
</dbReference>
<dbReference type="CDD" id="cd00010">
    <property type="entry name" value="AAI_LTSS"/>
    <property type="match status" value="1"/>
</dbReference>
<feature type="chain" id="PRO_5032997997" description="Bifunctional inhibitor/plant lipid transfer protein/seed storage helical domain-containing protein" evidence="5">
    <location>
        <begin position="22"/>
        <end position="136"/>
    </location>
</feature>
<comment type="similarity">
    <text evidence="1">Belongs to the plant LTP family.</text>
</comment>
<evidence type="ECO:0000256" key="3">
    <source>
        <dbReference type="ARBA" id="ARBA00023157"/>
    </source>
</evidence>